<organism evidence="1 2">
    <name type="scientific">Ginsengibacter hankyongi</name>
    <dbReference type="NCBI Taxonomy" id="2607284"/>
    <lineage>
        <taxon>Bacteria</taxon>
        <taxon>Pseudomonadati</taxon>
        <taxon>Bacteroidota</taxon>
        <taxon>Chitinophagia</taxon>
        <taxon>Chitinophagales</taxon>
        <taxon>Chitinophagaceae</taxon>
        <taxon>Ginsengibacter</taxon>
    </lineage>
</organism>
<comment type="caution">
    <text evidence="1">The sequence shown here is derived from an EMBL/GenBank/DDBJ whole genome shotgun (WGS) entry which is preliminary data.</text>
</comment>
<sequence length="237" mass="26372">MGIQTNIKLRGTVENIIYYQWKGIHCIRTVPAKVRQTKPTKKAAKDFGLAVKSSAVVRYLLRPLMPKDGDRSVIYKVDGAFRKWLKENPLDNTEPADGIPDFEGLAFNDDCDLQKIVQFQITFSRGASGEVLLQWPACNPVSAIKAPTGTCQLVVQCIAATVDVKAPGRQQSTAINFTIPYRDEMMPGREIVFANATSPQCLALVGMSIRYYKDELQSKPINIMRWKPAGIAASFFN</sequence>
<dbReference type="Proteomes" id="UP000326903">
    <property type="component" value="Unassembled WGS sequence"/>
</dbReference>
<dbReference type="AlphaFoldDB" id="A0A5J5IDR3"/>
<name>A0A5J5IDR3_9BACT</name>
<reference evidence="1 2" key="1">
    <citation type="submission" date="2019-09" db="EMBL/GenBank/DDBJ databases">
        <title>Draft genome sequence of Ginsengibacter sp. BR5-29.</title>
        <authorList>
            <person name="Im W.-T."/>
        </authorList>
    </citation>
    <scope>NUCLEOTIDE SEQUENCE [LARGE SCALE GENOMIC DNA]</scope>
    <source>
        <strain evidence="1 2">BR5-29</strain>
    </source>
</reference>
<dbReference type="EMBL" id="VYQF01000008">
    <property type="protein sequence ID" value="KAA9036375.1"/>
    <property type="molecule type" value="Genomic_DNA"/>
</dbReference>
<proteinExistence type="predicted"/>
<evidence type="ECO:0000313" key="2">
    <source>
        <dbReference type="Proteomes" id="UP000326903"/>
    </source>
</evidence>
<keyword evidence="2" id="KW-1185">Reference proteome</keyword>
<evidence type="ECO:0000313" key="1">
    <source>
        <dbReference type="EMBL" id="KAA9036375.1"/>
    </source>
</evidence>
<protein>
    <submittedName>
        <fullName evidence="1">Uncharacterized protein</fullName>
    </submittedName>
</protein>
<accession>A0A5J5IDR3</accession>
<dbReference type="RefSeq" id="WP_150416498.1">
    <property type="nucleotide sequence ID" value="NZ_VYQF01000008.1"/>
</dbReference>
<gene>
    <name evidence="1" type="ORF">FW778_19290</name>
</gene>